<dbReference type="EMBL" id="CP048222">
    <property type="protein sequence ID" value="QHT69589.1"/>
    <property type="molecule type" value="Genomic_DNA"/>
</dbReference>
<dbReference type="InterPro" id="IPR053188">
    <property type="entry name" value="FkbM_Methyltransferase"/>
</dbReference>
<dbReference type="Pfam" id="PF05050">
    <property type="entry name" value="Methyltransf_21"/>
    <property type="match status" value="1"/>
</dbReference>
<gene>
    <name evidence="2" type="ORF">GXP67_24545</name>
</gene>
<dbReference type="InterPro" id="IPR029063">
    <property type="entry name" value="SAM-dependent_MTases_sf"/>
</dbReference>
<dbReference type="InterPro" id="IPR006342">
    <property type="entry name" value="FkbM_mtfrase"/>
</dbReference>
<evidence type="ECO:0000313" key="2">
    <source>
        <dbReference type="EMBL" id="QHT69589.1"/>
    </source>
</evidence>
<dbReference type="GO" id="GO:0032259">
    <property type="term" value="P:methylation"/>
    <property type="evidence" value="ECO:0007669"/>
    <property type="project" value="UniProtKB-KW"/>
</dbReference>
<feature type="domain" description="Methyltransferase FkbM" evidence="1">
    <location>
        <begin position="54"/>
        <end position="212"/>
    </location>
</feature>
<dbReference type="PANTHER" id="PTHR36973:SF4">
    <property type="entry name" value="NODULATION PROTEIN"/>
    <property type="match status" value="1"/>
</dbReference>
<dbReference type="SUPFAM" id="SSF53335">
    <property type="entry name" value="S-adenosyl-L-methionine-dependent methyltransferases"/>
    <property type="match status" value="1"/>
</dbReference>
<dbReference type="KEGG" id="rhoz:GXP67_24545"/>
<name>A0A6C0GNI1_9BACT</name>
<dbReference type="NCBIfam" id="TIGR01444">
    <property type="entry name" value="fkbM_fam"/>
    <property type="match status" value="1"/>
</dbReference>
<sequence length="248" mass="27902">MIKRRVNKILKQFGLQISRIPQKQVNSHANPIDSMYAGMTRGKQTSIQPATIIDVGAASGDWTKKALTLWPEAEYVLFEPLLEREQVLAAFAAVNRNIHIVKAAAGDKPGEIPFSVTDDLDGSGIADPATQKNYRSIPVTTIDGEIERLKLKGPYLLKLDTHGYEVPILIGADNTLKQAQLVIIECYGFQIASGSLLFWEMCRLMQEKGFRLYDIVDIMRRKKDQAFWQCDAFFIPSTSTIFDSNTYR</sequence>
<organism evidence="2 3">
    <name type="scientific">Rhodocytophaga rosea</name>
    <dbReference type="NCBI Taxonomy" id="2704465"/>
    <lineage>
        <taxon>Bacteria</taxon>
        <taxon>Pseudomonadati</taxon>
        <taxon>Bacteroidota</taxon>
        <taxon>Cytophagia</taxon>
        <taxon>Cytophagales</taxon>
        <taxon>Rhodocytophagaceae</taxon>
        <taxon>Rhodocytophaga</taxon>
    </lineage>
</organism>
<protein>
    <submittedName>
        <fullName evidence="2">FkbM family methyltransferase</fullName>
    </submittedName>
</protein>
<dbReference type="AlphaFoldDB" id="A0A6C0GNI1"/>
<keyword evidence="2" id="KW-0808">Transferase</keyword>
<accession>A0A6C0GNI1</accession>
<dbReference type="Gene3D" id="3.40.50.150">
    <property type="entry name" value="Vaccinia Virus protein VP39"/>
    <property type="match status" value="1"/>
</dbReference>
<dbReference type="PANTHER" id="PTHR36973">
    <property type="entry name" value="SLL1456 PROTEIN-RELATED"/>
    <property type="match status" value="1"/>
</dbReference>
<dbReference type="Proteomes" id="UP000480178">
    <property type="component" value="Chromosome"/>
</dbReference>
<evidence type="ECO:0000259" key="1">
    <source>
        <dbReference type="Pfam" id="PF05050"/>
    </source>
</evidence>
<reference evidence="2 3" key="1">
    <citation type="submission" date="2020-01" db="EMBL/GenBank/DDBJ databases">
        <authorList>
            <person name="Kim M.K."/>
        </authorList>
    </citation>
    <scope>NUCLEOTIDE SEQUENCE [LARGE SCALE GENOMIC DNA]</scope>
    <source>
        <strain evidence="2 3">172606-1</strain>
    </source>
</reference>
<evidence type="ECO:0000313" key="3">
    <source>
        <dbReference type="Proteomes" id="UP000480178"/>
    </source>
</evidence>
<keyword evidence="3" id="KW-1185">Reference proteome</keyword>
<keyword evidence="2" id="KW-0489">Methyltransferase</keyword>
<dbReference type="RefSeq" id="WP_162445576.1">
    <property type="nucleotide sequence ID" value="NZ_CP048222.1"/>
</dbReference>
<proteinExistence type="predicted"/>
<dbReference type="GO" id="GO:0008171">
    <property type="term" value="F:O-methyltransferase activity"/>
    <property type="evidence" value="ECO:0007669"/>
    <property type="project" value="TreeGrafter"/>
</dbReference>